<feature type="compositionally biased region" description="Basic and acidic residues" evidence="1">
    <location>
        <begin position="75"/>
        <end position="92"/>
    </location>
</feature>
<organism evidence="3 4">
    <name type="scientific">Ectocarpus siliculosus</name>
    <name type="common">Brown alga</name>
    <name type="synonym">Conferva siliculosa</name>
    <dbReference type="NCBI Taxonomy" id="2880"/>
    <lineage>
        <taxon>Eukaryota</taxon>
        <taxon>Sar</taxon>
        <taxon>Stramenopiles</taxon>
        <taxon>Ochrophyta</taxon>
        <taxon>PX clade</taxon>
        <taxon>Phaeophyceae</taxon>
        <taxon>Ectocarpales</taxon>
        <taxon>Ectocarpaceae</taxon>
        <taxon>Ectocarpus</taxon>
    </lineage>
</organism>
<sequence>MRSARADAKATAMSFGPCTAGRNSLVFLALLVFAGRGCLSFVPFPCPSTSASSSSSSAAGARSGAFGRQSRVGRVRGDHGGPADDGRRERIPSCRRPAEGLVLRAAGVGGAGGEGVKEEEEEEGEVDVVVIGAGIGGLTCAALLAQYGLDVTVCESHTIPGGCAHSFERDGYKFDSGPSIFSGFTGPVPNPLKQVLNVLEEELPCIRYDGWGNLTPSGYFKFDLGPDSFRDDVLKRLGGPDSAQQFDRLLAECQPLMEAASALPSLSLRSDKWAAVTMLRFLPGLLRVIPLADELNGPFRPKDPVTDSFLFNWLDLLAFSLSGLKAEGTSCAAMAYVMADLHREGAKLDYPIGGSGAIVSALVRGLEKNGGKLRLGTHVEQVLVEDKKAVGVRVRGRGAGSRGRGRSIRARKAVVMNADRWAAAKLLPEGTIPDEKRQEAEDTPKTMSFMHLHLGIEGDLPPGTDPHYTVVNRWNDTLGEQNMIAVSLPTLLDPSLAPPGHHIIHAYAAANEPYELWEGLDRRSKEYKDLKEERAEALWEAVERVVPDARKLAKTVLVGSPLTHERFNRRSYGTYGPGFEDGASAFPNPVDIPLDNFYSCGDCVFPGVGVPAVAVSGANVANSCVGPLPHLRLINRLQRDLKLTAQASAGDGGGGGR</sequence>
<dbReference type="SUPFAM" id="SSF51905">
    <property type="entry name" value="FAD/NAD(P)-binding domain"/>
    <property type="match status" value="1"/>
</dbReference>
<proteinExistence type="predicted"/>
<accession>D7FIR6</accession>
<dbReference type="Proteomes" id="UP000002630">
    <property type="component" value="Linkage Group LG08"/>
</dbReference>
<evidence type="ECO:0000256" key="1">
    <source>
        <dbReference type="SAM" id="MobiDB-lite"/>
    </source>
</evidence>
<dbReference type="eggNOG" id="KOG4254">
    <property type="taxonomic scope" value="Eukaryota"/>
</dbReference>
<dbReference type="AlphaFoldDB" id="D7FIR6"/>
<feature type="compositionally biased region" description="Low complexity" evidence="1">
    <location>
        <begin position="51"/>
        <end position="70"/>
    </location>
</feature>
<dbReference type="PANTHER" id="PTHR46313">
    <property type="match status" value="1"/>
</dbReference>
<evidence type="ECO:0000313" key="4">
    <source>
        <dbReference type="Proteomes" id="UP000002630"/>
    </source>
</evidence>
<dbReference type="OMA" id="WFDYLAF"/>
<keyword evidence="4" id="KW-1185">Reference proteome</keyword>
<dbReference type="InterPro" id="IPR002937">
    <property type="entry name" value="Amino_oxidase"/>
</dbReference>
<evidence type="ECO:0000313" key="3">
    <source>
        <dbReference type="EMBL" id="CBJ28883.1"/>
    </source>
</evidence>
<dbReference type="InParanoid" id="D7FIR6"/>
<dbReference type="GO" id="GO:0016853">
    <property type="term" value="F:isomerase activity"/>
    <property type="evidence" value="ECO:0007669"/>
    <property type="project" value="UniProtKB-KW"/>
</dbReference>
<dbReference type="EMBL" id="FN647892">
    <property type="protein sequence ID" value="CBJ28883.1"/>
    <property type="molecule type" value="Genomic_DNA"/>
</dbReference>
<reference evidence="3 4" key="1">
    <citation type="journal article" date="2010" name="Nature">
        <title>The Ectocarpus genome and the independent evolution of multicellularity in brown algae.</title>
        <authorList>
            <person name="Cock J.M."/>
            <person name="Sterck L."/>
            <person name="Rouze P."/>
            <person name="Scornet D."/>
            <person name="Allen A.E."/>
            <person name="Amoutzias G."/>
            <person name="Anthouard V."/>
            <person name="Artiguenave F."/>
            <person name="Aury J.M."/>
            <person name="Badger J.H."/>
            <person name="Beszteri B."/>
            <person name="Billiau K."/>
            <person name="Bonnet E."/>
            <person name="Bothwell J.H."/>
            <person name="Bowler C."/>
            <person name="Boyen C."/>
            <person name="Brownlee C."/>
            <person name="Carrano C.J."/>
            <person name="Charrier B."/>
            <person name="Cho G.Y."/>
            <person name="Coelho S.M."/>
            <person name="Collen J."/>
            <person name="Corre E."/>
            <person name="Da Silva C."/>
            <person name="Delage L."/>
            <person name="Delaroque N."/>
            <person name="Dittami S.M."/>
            <person name="Doulbeau S."/>
            <person name="Elias M."/>
            <person name="Farnham G."/>
            <person name="Gachon C.M."/>
            <person name="Gschloessl B."/>
            <person name="Heesch S."/>
            <person name="Jabbari K."/>
            <person name="Jubin C."/>
            <person name="Kawai H."/>
            <person name="Kimura K."/>
            <person name="Kloareg B."/>
            <person name="Kupper F.C."/>
            <person name="Lang D."/>
            <person name="Le Bail A."/>
            <person name="Leblanc C."/>
            <person name="Lerouge P."/>
            <person name="Lohr M."/>
            <person name="Lopez P.J."/>
            <person name="Martens C."/>
            <person name="Maumus F."/>
            <person name="Michel G."/>
            <person name="Miranda-Saavedra D."/>
            <person name="Morales J."/>
            <person name="Moreau H."/>
            <person name="Motomura T."/>
            <person name="Nagasato C."/>
            <person name="Napoli C.A."/>
            <person name="Nelson D.R."/>
            <person name="Nyvall-Collen P."/>
            <person name="Peters A.F."/>
            <person name="Pommier C."/>
            <person name="Potin P."/>
            <person name="Poulain J."/>
            <person name="Quesneville H."/>
            <person name="Read B."/>
            <person name="Rensing S.A."/>
            <person name="Ritter A."/>
            <person name="Rousvoal S."/>
            <person name="Samanta M."/>
            <person name="Samson G."/>
            <person name="Schroeder D.C."/>
            <person name="Segurens B."/>
            <person name="Strittmatter M."/>
            <person name="Tonon T."/>
            <person name="Tregear J.W."/>
            <person name="Valentin K."/>
            <person name="von Dassow P."/>
            <person name="Yamagishi T."/>
            <person name="Van de Peer Y."/>
            <person name="Wincker P."/>
        </authorList>
    </citation>
    <scope>NUCLEOTIDE SEQUENCE [LARGE SCALE GENOMIC DNA]</scope>
    <source>
        <strain evidence="4">Ec32 / CCAP1310/4</strain>
    </source>
</reference>
<dbReference type="OrthoDB" id="7777654at2759"/>
<dbReference type="Gene3D" id="3.50.50.60">
    <property type="entry name" value="FAD/NAD(P)-binding domain"/>
    <property type="match status" value="2"/>
</dbReference>
<protein>
    <submittedName>
        <fullName evidence="3">Carotenoid isomerase-like protein</fullName>
    </submittedName>
</protein>
<dbReference type="PANTHER" id="PTHR46313:SF3">
    <property type="entry name" value="PROLYCOPENE ISOMERASE, CHLOROPLASTIC"/>
    <property type="match status" value="1"/>
</dbReference>
<dbReference type="STRING" id="2880.D7FIR6"/>
<dbReference type="EMBL" id="FN649733">
    <property type="protein sequence ID" value="CBJ28883.1"/>
    <property type="molecule type" value="Genomic_DNA"/>
</dbReference>
<gene>
    <name evidence="3" type="primary">CRTISO-like2</name>
    <name evidence="3" type="ORF">Esi_0123_0016</name>
</gene>
<feature type="domain" description="Amine oxidase" evidence="2">
    <location>
        <begin position="135"/>
        <end position="622"/>
    </location>
</feature>
<dbReference type="InterPro" id="IPR036188">
    <property type="entry name" value="FAD/NAD-bd_sf"/>
</dbReference>
<dbReference type="InterPro" id="IPR045892">
    <property type="entry name" value="CrtISO-like"/>
</dbReference>
<dbReference type="GO" id="GO:0016491">
    <property type="term" value="F:oxidoreductase activity"/>
    <property type="evidence" value="ECO:0007669"/>
    <property type="project" value="InterPro"/>
</dbReference>
<feature type="region of interest" description="Disordered" evidence="1">
    <location>
        <begin position="51"/>
        <end position="92"/>
    </location>
</feature>
<dbReference type="GO" id="GO:0016116">
    <property type="term" value="P:carotenoid metabolic process"/>
    <property type="evidence" value="ECO:0007669"/>
    <property type="project" value="InterPro"/>
</dbReference>
<dbReference type="Pfam" id="PF01593">
    <property type="entry name" value="Amino_oxidase"/>
    <property type="match status" value="1"/>
</dbReference>
<evidence type="ECO:0000259" key="2">
    <source>
        <dbReference type="Pfam" id="PF01593"/>
    </source>
</evidence>
<name>D7FIR6_ECTSI</name>